<dbReference type="PANTHER" id="PTHR21110">
    <property type="entry name" value="PHOSPHOPENTOMUTASE"/>
    <property type="match status" value="1"/>
</dbReference>
<dbReference type="EMBL" id="CP033169">
    <property type="protein sequence ID" value="AYO30688.1"/>
    <property type="molecule type" value="Genomic_DNA"/>
</dbReference>
<comment type="subcellular location">
    <subcellularLocation>
        <location evidence="6">Cytoplasm</location>
    </subcellularLocation>
</comment>
<dbReference type="GO" id="GO:0005829">
    <property type="term" value="C:cytosol"/>
    <property type="evidence" value="ECO:0007669"/>
    <property type="project" value="TreeGrafter"/>
</dbReference>
<dbReference type="Gene3D" id="3.40.720.10">
    <property type="entry name" value="Alkaline Phosphatase, subunit A"/>
    <property type="match status" value="1"/>
</dbReference>
<dbReference type="Pfam" id="PF01676">
    <property type="entry name" value="Metalloenzyme"/>
    <property type="match status" value="1"/>
</dbReference>
<dbReference type="AlphaFoldDB" id="A0A3G2R6F7"/>
<dbReference type="GO" id="GO:0009117">
    <property type="term" value="P:nucleotide metabolic process"/>
    <property type="evidence" value="ECO:0007669"/>
    <property type="project" value="UniProtKB-UniRule"/>
</dbReference>
<keyword evidence="10" id="KW-1185">Reference proteome</keyword>
<name>A0A3G2R6F7_9FIRM</name>
<protein>
    <recommendedName>
        <fullName evidence="6 7">Phosphopentomutase</fullName>
        <ecNumber evidence="6 7">5.4.2.7</ecNumber>
    </recommendedName>
    <alternativeName>
        <fullName evidence="6">Phosphodeoxyribomutase</fullName>
    </alternativeName>
</protein>
<evidence type="ECO:0000313" key="10">
    <source>
        <dbReference type="Proteomes" id="UP000280960"/>
    </source>
</evidence>
<dbReference type="InterPro" id="IPR024052">
    <property type="entry name" value="Phosphopentomutase_DeoB_cap_sf"/>
</dbReference>
<dbReference type="Proteomes" id="UP000280960">
    <property type="component" value="Chromosome"/>
</dbReference>
<dbReference type="Gene3D" id="3.30.70.1250">
    <property type="entry name" value="Phosphopentomutase"/>
    <property type="match status" value="1"/>
</dbReference>
<dbReference type="GO" id="GO:0043094">
    <property type="term" value="P:metabolic compound salvage"/>
    <property type="evidence" value="ECO:0007669"/>
    <property type="project" value="UniProtKB-UniRule"/>
</dbReference>
<dbReference type="PANTHER" id="PTHR21110:SF0">
    <property type="entry name" value="PHOSPHOPENTOMUTASE"/>
    <property type="match status" value="1"/>
</dbReference>
<dbReference type="NCBIfam" id="TIGR01696">
    <property type="entry name" value="deoB"/>
    <property type="match status" value="1"/>
</dbReference>
<dbReference type="KEGG" id="bacg:D2962_08695"/>
<feature type="binding site" evidence="6">
    <location>
        <position position="326"/>
    </location>
    <ligand>
        <name>Mn(2+)</name>
        <dbReference type="ChEBI" id="CHEBI:29035"/>
        <label>1</label>
    </ligand>
</feature>
<gene>
    <name evidence="6" type="primary">deoB</name>
    <name evidence="9" type="ORF">D2962_08695</name>
</gene>
<dbReference type="InterPro" id="IPR006124">
    <property type="entry name" value="Metalloenzyme"/>
</dbReference>
<feature type="binding site" evidence="6">
    <location>
        <position position="325"/>
    </location>
    <ligand>
        <name>Mn(2+)</name>
        <dbReference type="ChEBI" id="CHEBI:29035"/>
        <label>1</label>
    </ligand>
</feature>
<feature type="domain" description="Metalloenzyme" evidence="8">
    <location>
        <begin position="4"/>
        <end position="378"/>
    </location>
</feature>
<dbReference type="PIRSF" id="PIRSF001491">
    <property type="entry name" value="Ppentomutase"/>
    <property type="match status" value="1"/>
</dbReference>
<comment type="cofactor">
    <cofactor evidence="6">
        <name>Mn(2+)</name>
        <dbReference type="ChEBI" id="CHEBI:29035"/>
    </cofactor>
    <text evidence="6">Binds 2 manganese ions.</text>
</comment>
<dbReference type="GO" id="GO:0030145">
    <property type="term" value="F:manganese ion binding"/>
    <property type="evidence" value="ECO:0007669"/>
    <property type="project" value="UniProtKB-UniRule"/>
</dbReference>
<dbReference type="RefSeq" id="WP_122014754.1">
    <property type="nucleotide sequence ID" value="NZ_CP033169.1"/>
</dbReference>
<comment type="similarity">
    <text evidence="1 6">Belongs to the phosphopentomutase family.</text>
</comment>
<evidence type="ECO:0000256" key="2">
    <source>
        <dbReference type="ARBA" id="ARBA00022490"/>
    </source>
</evidence>
<feature type="binding site" evidence="6">
    <location>
        <position position="337"/>
    </location>
    <ligand>
        <name>Mn(2+)</name>
        <dbReference type="ChEBI" id="CHEBI:29035"/>
        <label>2</label>
    </ligand>
</feature>
<dbReference type="FunFam" id="3.30.70.1250:FF:000001">
    <property type="entry name" value="Phosphopentomutase"/>
    <property type="match status" value="1"/>
</dbReference>
<dbReference type="SUPFAM" id="SSF143856">
    <property type="entry name" value="DeoB insert domain-like"/>
    <property type="match status" value="1"/>
</dbReference>
<feature type="binding site" evidence="6">
    <location>
        <position position="289"/>
    </location>
    <ligand>
        <name>Mn(2+)</name>
        <dbReference type="ChEBI" id="CHEBI:29035"/>
        <label>2</label>
    </ligand>
</feature>
<keyword evidence="2 6" id="KW-0963">Cytoplasm</keyword>
<evidence type="ECO:0000256" key="1">
    <source>
        <dbReference type="ARBA" id="ARBA00010373"/>
    </source>
</evidence>
<evidence type="ECO:0000259" key="8">
    <source>
        <dbReference type="Pfam" id="PF01676"/>
    </source>
</evidence>
<dbReference type="CDD" id="cd16009">
    <property type="entry name" value="PPM"/>
    <property type="match status" value="1"/>
</dbReference>
<feature type="binding site" evidence="6">
    <location>
        <position position="11"/>
    </location>
    <ligand>
        <name>Mn(2+)</name>
        <dbReference type="ChEBI" id="CHEBI:29035"/>
        <label>1</label>
    </ligand>
</feature>
<comment type="function">
    <text evidence="6">Isomerase that catalyzes the conversion of deoxy-ribose 1-phosphate (dRib-1-P) and ribose 1-phosphate (Rib-1-P) to deoxy-ribose 5-phosphate (dRib-5-P) and ribose 5-phosphate (Rib-5-P), respectively.</text>
</comment>
<evidence type="ECO:0000256" key="4">
    <source>
        <dbReference type="ARBA" id="ARBA00023211"/>
    </source>
</evidence>
<reference evidence="9 10" key="1">
    <citation type="submission" date="2018-10" db="EMBL/GenBank/DDBJ databases">
        <authorList>
            <person name="Zhang X."/>
        </authorList>
    </citation>
    <scope>NUCLEOTIDE SEQUENCE [LARGE SCALE GENOMIC DNA]</scope>
    <source>
        <strain evidence="9 10">SK-G1</strain>
    </source>
</reference>
<evidence type="ECO:0000256" key="6">
    <source>
        <dbReference type="HAMAP-Rule" id="MF_00740"/>
    </source>
</evidence>
<dbReference type="InterPro" id="IPR010045">
    <property type="entry name" value="DeoB"/>
</dbReference>
<dbReference type="GO" id="GO:0008973">
    <property type="term" value="F:phosphopentomutase activity"/>
    <property type="evidence" value="ECO:0007669"/>
    <property type="project" value="UniProtKB-UniRule"/>
</dbReference>
<dbReference type="GO" id="GO:0006018">
    <property type="term" value="P:2-deoxyribose 1-phosphate catabolic process"/>
    <property type="evidence" value="ECO:0007669"/>
    <property type="project" value="UniProtKB-UniRule"/>
</dbReference>
<dbReference type="SUPFAM" id="SSF53649">
    <property type="entry name" value="Alkaline phosphatase-like"/>
    <property type="match status" value="1"/>
</dbReference>
<evidence type="ECO:0000256" key="3">
    <source>
        <dbReference type="ARBA" id="ARBA00022723"/>
    </source>
</evidence>
<sequence>MIERIVLIVLDSVGIGELPDARDFGDEGSNTLANTAKAVGGLKLPNLKKLGLGNIFPIVGVAPEKEPMGCYGKSAEVSRGKDTTTGHWEMMGIISKDPFPTYPHGFPAQVIDAFEKAIGKKVLGNVVASGTEIIKKLGMEHMKTGMPIVYTSADSVFQIAAHEDVIPVEELYRICRIARTLLTGKHAVGRVIARPFIGTSPDNFKRTDRRKDFSLSPPHKTVLDLASEKGFEVFGIGKIKDIFNGQGITASIHTANNEEGIIEIVNHAKRSFKGILFANLGDFDTLYGHRNNALGYKNALEAFDRSVPKIIESINPRDLLIITADHGCDPTTESTDHSREYTPLLAYSKCDNFTGGKNLGIRKTFADIGATISELLQLGRLPIGESFAGEIIVQ</sequence>
<dbReference type="GO" id="GO:0000287">
    <property type="term" value="F:magnesium ion binding"/>
    <property type="evidence" value="ECO:0007669"/>
    <property type="project" value="UniProtKB-UniRule"/>
</dbReference>
<dbReference type="NCBIfam" id="NF003766">
    <property type="entry name" value="PRK05362.1"/>
    <property type="match status" value="1"/>
</dbReference>
<dbReference type="InterPro" id="IPR017850">
    <property type="entry name" value="Alkaline_phosphatase_core_sf"/>
</dbReference>
<keyword evidence="3 6" id="KW-0479">Metal-binding</keyword>
<evidence type="ECO:0000256" key="7">
    <source>
        <dbReference type="NCBIfam" id="TIGR01696"/>
    </source>
</evidence>
<comment type="pathway">
    <text evidence="6">Carbohydrate degradation; 2-deoxy-D-ribose 1-phosphate degradation; D-glyceraldehyde 3-phosphate and acetaldehyde from 2-deoxy-alpha-D-ribose 1-phosphate: step 1/2.</text>
</comment>
<proteinExistence type="inferred from homology"/>
<comment type="catalytic activity">
    <reaction evidence="6">
        <text>2-deoxy-alpha-D-ribose 1-phosphate = 2-deoxy-D-ribose 5-phosphate</text>
        <dbReference type="Rhea" id="RHEA:27658"/>
        <dbReference type="ChEBI" id="CHEBI:57259"/>
        <dbReference type="ChEBI" id="CHEBI:62877"/>
        <dbReference type="EC" id="5.4.2.7"/>
    </reaction>
</comment>
<evidence type="ECO:0000313" key="9">
    <source>
        <dbReference type="EMBL" id="AYO30688.1"/>
    </source>
</evidence>
<organism evidence="9 10">
    <name type="scientific">Biomaibacter acetigenes</name>
    <dbReference type="NCBI Taxonomy" id="2316383"/>
    <lineage>
        <taxon>Bacteria</taxon>
        <taxon>Bacillati</taxon>
        <taxon>Bacillota</taxon>
        <taxon>Clostridia</taxon>
        <taxon>Thermosediminibacterales</taxon>
        <taxon>Tepidanaerobacteraceae</taxon>
        <taxon>Biomaibacter</taxon>
    </lineage>
</organism>
<evidence type="ECO:0000256" key="5">
    <source>
        <dbReference type="ARBA" id="ARBA00023235"/>
    </source>
</evidence>
<dbReference type="UniPathway" id="UPA00087">
    <property type="reaction ID" value="UER00173"/>
</dbReference>
<comment type="catalytic activity">
    <reaction evidence="6">
        <text>alpha-D-ribose 1-phosphate = D-ribose 5-phosphate</text>
        <dbReference type="Rhea" id="RHEA:18793"/>
        <dbReference type="ChEBI" id="CHEBI:57720"/>
        <dbReference type="ChEBI" id="CHEBI:78346"/>
        <dbReference type="EC" id="5.4.2.7"/>
    </reaction>
</comment>
<keyword evidence="4 6" id="KW-0464">Manganese</keyword>
<accession>A0A3G2R6F7</accession>
<dbReference type="EC" id="5.4.2.7" evidence="6 7"/>
<dbReference type="GO" id="GO:0006015">
    <property type="term" value="P:5-phosphoribose 1-diphosphate biosynthetic process"/>
    <property type="evidence" value="ECO:0007669"/>
    <property type="project" value="UniProtKB-UniPathway"/>
</dbReference>
<dbReference type="HAMAP" id="MF_00740">
    <property type="entry name" value="Phosphopentomut"/>
    <property type="match status" value="1"/>
</dbReference>
<feature type="binding site" evidence="6">
    <location>
        <position position="284"/>
    </location>
    <ligand>
        <name>Mn(2+)</name>
        <dbReference type="ChEBI" id="CHEBI:29035"/>
        <label>2</label>
    </ligand>
</feature>
<keyword evidence="5 6" id="KW-0413">Isomerase</keyword>